<feature type="active site" description="Proton acceptor" evidence="4">
    <location>
        <position position="328"/>
    </location>
</feature>
<dbReference type="PROSITE" id="PS00440">
    <property type="entry name" value="ACYLTRANSF_C_2"/>
    <property type="match status" value="1"/>
</dbReference>
<dbReference type="PANTHER" id="PTHR22589:SF107">
    <property type="entry name" value="CHOLINE_CARNITINE ACYLTRANSFERASE DOMAIN-CONTAINING PROTEIN"/>
    <property type="match status" value="1"/>
</dbReference>
<evidence type="ECO:0000256" key="3">
    <source>
        <dbReference type="ARBA" id="ARBA00023315"/>
    </source>
</evidence>
<dbReference type="Proteomes" id="UP000242474">
    <property type="component" value="Unassembled WGS sequence"/>
</dbReference>
<comment type="similarity">
    <text evidence="1 5">Belongs to the carnitine/choline acetyltransferase family.</text>
</comment>
<dbReference type="InterPro" id="IPR039551">
    <property type="entry name" value="Cho/carn_acyl_trans"/>
</dbReference>
<keyword evidence="3 5" id="KW-0012">Acyltransferase</keyword>
<protein>
    <submittedName>
        <fullName evidence="7">Acyltransferase ChoActase/COT/CPT</fullName>
    </submittedName>
</protein>
<evidence type="ECO:0000259" key="6">
    <source>
        <dbReference type="Pfam" id="PF00755"/>
    </source>
</evidence>
<keyword evidence="8" id="KW-1185">Reference proteome</keyword>
<dbReference type="Pfam" id="PF00755">
    <property type="entry name" value="Carn_acyltransf"/>
    <property type="match status" value="1"/>
</dbReference>
<sequence>MQLLHTTGTLRRVSTFARQAQLPRLPLPALEDTVARYVRSVKPLLNSTQLAHTERAAAKFVGGVGPELQRRLREVDARANGSWLEDIWLRKAYLEGRAPCYVHSNWAGLMADAATDAAVEPGAGQATGVQIQRAARLAARLLESCDALRAETLTPDEQRGVPQCMHQMRWQFGTTRIPRSGCDELRNQDPPTARHIVLMYRGHAAEVPVYDRAGRRASPPQIAEQLVRAVRAVDLMPEAPRVASLTAADRDVWARARGLLAQDADNCQALNSVESALFAVCLDNGPEADDVEGRLEIMAHAHGNNRWFDKAIQLIVLPSGRAGVNCEHAPADALTTVRLLLDALSHERSGVSASDSACAALPEPTALRWTVSWDVAQAIDDARVGARELADDLRILDCTPGTFGARWIKSIGASPDAFFQVVLQAAHFRLHGRPAPTYESASMRHFRHGRTETIRSCTSEALAFSRALADRDAPLSAKLRLFRAAIAAQVDYAKAAAAGAGVDRHLLALRVQLRDADEAHSATLFEDPAYALSSSYTLSTSNVTTGGVLRGTFAPVVPTGYGIAYSIDPDAVSFRLSDWRQSTESDAPALRNSICDTLADLHAAAEHAKGLE</sequence>
<dbReference type="GO" id="GO:0016746">
    <property type="term" value="F:acyltransferase activity"/>
    <property type="evidence" value="ECO:0007669"/>
    <property type="project" value="UniProtKB-KW"/>
</dbReference>
<evidence type="ECO:0000313" key="8">
    <source>
        <dbReference type="Proteomes" id="UP000242474"/>
    </source>
</evidence>
<dbReference type="InterPro" id="IPR000542">
    <property type="entry name" value="Carn_acyl_trans"/>
</dbReference>
<dbReference type="Gene3D" id="3.30.559.70">
    <property type="entry name" value="Choline/Carnitine o-acyltransferase, domain 2"/>
    <property type="match status" value="1"/>
</dbReference>
<proteinExistence type="inferred from homology"/>
<evidence type="ECO:0000256" key="2">
    <source>
        <dbReference type="ARBA" id="ARBA00022679"/>
    </source>
</evidence>
<name>A0A2G5BDC3_COERN</name>
<dbReference type="EMBL" id="KZ303498">
    <property type="protein sequence ID" value="PIA16707.1"/>
    <property type="molecule type" value="Genomic_DNA"/>
</dbReference>
<gene>
    <name evidence="7" type="ORF">COEREDRAFT_42384</name>
</gene>
<dbReference type="PROSITE" id="PS00439">
    <property type="entry name" value="ACYLTRANSF_C_1"/>
    <property type="match status" value="1"/>
</dbReference>
<dbReference type="InterPro" id="IPR023213">
    <property type="entry name" value="CAT-like_dom_sf"/>
</dbReference>
<dbReference type="SUPFAM" id="SSF52777">
    <property type="entry name" value="CoA-dependent acyltransferases"/>
    <property type="match status" value="2"/>
</dbReference>
<dbReference type="PANTHER" id="PTHR22589">
    <property type="entry name" value="CARNITINE O-ACYLTRANSFERASE"/>
    <property type="match status" value="1"/>
</dbReference>
<organism evidence="7 8">
    <name type="scientific">Coemansia reversa (strain ATCC 12441 / NRRL 1564)</name>
    <dbReference type="NCBI Taxonomy" id="763665"/>
    <lineage>
        <taxon>Eukaryota</taxon>
        <taxon>Fungi</taxon>
        <taxon>Fungi incertae sedis</taxon>
        <taxon>Zoopagomycota</taxon>
        <taxon>Kickxellomycotina</taxon>
        <taxon>Kickxellomycetes</taxon>
        <taxon>Kickxellales</taxon>
        <taxon>Kickxellaceae</taxon>
        <taxon>Coemansia</taxon>
    </lineage>
</organism>
<feature type="domain" description="Choline/carnitine acyltransferase" evidence="6">
    <location>
        <begin position="25"/>
        <end position="594"/>
    </location>
</feature>
<evidence type="ECO:0000256" key="4">
    <source>
        <dbReference type="PIRSR" id="PIRSR600542-1"/>
    </source>
</evidence>
<keyword evidence="2 5" id="KW-0808">Transferase</keyword>
<evidence type="ECO:0000256" key="5">
    <source>
        <dbReference type="RuleBase" id="RU003801"/>
    </source>
</evidence>
<dbReference type="Gene3D" id="3.30.559.10">
    <property type="entry name" value="Chloramphenicol acetyltransferase-like domain"/>
    <property type="match status" value="1"/>
</dbReference>
<reference evidence="7 8" key="1">
    <citation type="journal article" date="2015" name="Genome Biol. Evol.">
        <title>Phylogenomic analyses indicate that early fungi evolved digesting cell walls of algal ancestors of land plants.</title>
        <authorList>
            <person name="Chang Y."/>
            <person name="Wang S."/>
            <person name="Sekimoto S."/>
            <person name="Aerts A.L."/>
            <person name="Choi C."/>
            <person name="Clum A."/>
            <person name="LaButti K.M."/>
            <person name="Lindquist E.A."/>
            <person name="Yee Ngan C."/>
            <person name="Ohm R.A."/>
            <person name="Salamov A.A."/>
            <person name="Grigoriev I.V."/>
            <person name="Spatafora J.W."/>
            <person name="Berbee M.L."/>
        </authorList>
    </citation>
    <scope>NUCLEOTIDE SEQUENCE [LARGE SCALE GENOMIC DNA]</scope>
    <source>
        <strain evidence="7 8">NRRL 1564</strain>
    </source>
</reference>
<dbReference type="OrthoDB" id="240216at2759"/>
<dbReference type="AlphaFoldDB" id="A0A2G5BDC3"/>
<dbReference type="InterPro" id="IPR042231">
    <property type="entry name" value="Cho/carn_acyl_trans_2"/>
</dbReference>
<accession>A0A2G5BDC3</accession>
<evidence type="ECO:0000256" key="1">
    <source>
        <dbReference type="ARBA" id="ARBA00005232"/>
    </source>
</evidence>
<evidence type="ECO:0000313" key="7">
    <source>
        <dbReference type="EMBL" id="PIA16707.1"/>
    </source>
</evidence>
<dbReference type="STRING" id="763665.A0A2G5BDC3"/>